<dbReference type="PANTHER" id="PTHR36688:SF1">
    <property type="entry name" value="ENDONUCLEASE_EXONUCLEASE_PHOSPHATASE DOMAIN-CONTAINING PROTEIN"/>
    <property type="match status" value="1"/>
</dbReference>
<sequence length="421" mass="48894">MIFNAVLRLEYYPSQWKVANIVVIPKPGKPAHEVTSYRPISLLPLMSKVFEKLLLKRLKPVLIENDIIPHHQFGFRHKHSTLEQVHRIVDIISQCLEARKYCSAAYLDVRQAFDKVWHQGLLFKIKSSLPHPYYNLIKSYLENRFFEIKFQDAYSPLVKIESGVPQGSVLGPVLYTIFTADLPVSPGVTVATFADDTALLVSHENPVTASQILQTSLNELSDWLKKWKIEVNENKSSHLTCTLRTQTCPPVSLNNVQLPQVTEVKYLGMHIDRRLTWRSHIWQKRLQLNTKYRKMTWLLSGKSHLSLENRILLYKTVLKPIWTYGISLWGCTSNSNIDIIQRFQSKTLRNILQAPWYMNNKIIHSDTNIPFVKDEITRFSTSYLRKLNDHPNHLAVNLLDNSASLYRLKRQSVLDLPLRFN</sequence>
<dbReference type="InterPro" id="IPR052560">
    <property type="entry name" value="RdDP_mobile_element"/>
</dbReference>
<accession>A0A1B6KCY8</accession>
<dbReference type="PANTHER" id="PTHR36688">
    <property type="entry name" value="ENDO/EXONUCLEASE/PHOSPHATASE DOMAIN-CONTAINING PROTEIN"/>
    <property type="match status" value="1"/>
</dbReference>
<feature type="domain" description="Reverse transcriptase" evidence="1">
    <location>
        <begin position="5"/>
        <end position="271"/>
    </location>
</feature>
<protein>
    <recommendedName>
        <fullName evidence="1">Reverse transcriptase domain-containing protein</fullName>
    </recommendedName>
</protein>
<dbReference type="Pfam" id="PF00078">
    <property type="entry name" value="RVT_1"/>
    <property type="match status" value="1"/>
</dbReference>
<dbReference type="AlphaFoldDB" id="A0A1B6KCY8"/>
<evidence type="ECO:0000313" key="2">
    <source>
        <dbReference type="EMBL" id="JAT09307.1"/>
    </source>
</evidence>
<reference evidence="2" key="1">
    <citation type="submission" date="2015-11" db="EMBL/GenBank/DDBJ databases">
        <title>De novo transcriptome assembly of four potential Pierce s Disease insect vectors from Arizona vineyards.</title>
        <authorList>
            <person name="Tassone E.E."/>
        </authorList>
    </citation>
    <scope>NUCLEOTIDE SEQUENCE</scope>
</reference>
<name>A0A1B6KCY8_9HEMI</name>
<dbReference type="InterPro" id="IPR043502">
    <property type="entry name" value="DNA/RNA_pol_sf"/>
</dbReference>
<dbReference type="PROSITE" id="PS50878">
    <property type="entry name" value="RT_POL"/>
    <property type="match status" value="1"/>
</dbReference>
<dbReference type="GO" id="GO:0071897">
    <property type="term" value="P:DNA biosynthetic process"/>
    <property type="evidence" value="ECO:0007669"/>
    <property type="project" value="UniProtKB-ARBA"/>
</dbReference>
<proteinExistence type="predicted"/>
<dbReference type="EMBL" id="GEBQ01030670">
    <property type="protein sequence ID" value="JAT09307.1"/>
    <property type="molecule type" value="Transcribed_RNA"/>
</dbReference>
<dbReference type="InterPro" id="IPR000477">
    <property type="entry name" value="RT_dom"/>
</dbReference>
<organism evidence="2">
    <name type="scientific">Graphocephala atropunctata</name>
    <dbReference type="NCBI Taxonomy" id="36148"/>
    <lineage>
        <taxon>Eukaryota</taxon>
        <taxon>Metazoa</taxon>
        <taxon>Ecdysozoa</taxon>
        <taxon>Arthropoda</taxon>
        <taxon>Hexapoda</taxon>
        <taxon>Insecta</taxon>
        <taxon>Pterygota</taxon>
        <taxon>Neoptera</taxon>
        <taxon>Paraneoptera</taxon>
        <taxon>Hemiptera</taxon>
        <taxon>Auchenorrhyncha</taxon>
        <taxon>Membracoidea</taxon>
        <taxon>Cicadellidae</taxon>
        <taxon>Cicadellinae</taxon>
        <taxon>Cicadellini</taxon>
        <taxon>Graphocephala</taxon>
    </lineage>
</organism>
<gene>
    <name evidence="2" type="ORF">g.22772</name>
</gene>
<dbReference type="SUPFAM" id="SSF56672">
    <property type="entry name" value="DNA/RNA polymerases"/>
    <property type="match status" value="1"/>
</dbReference>
<evidence type="ECO:0000259" key="1">
    <source>
        <dbReference type="PROSITE" id="PS50878"/>
    </source>
</evidence>
<dbReference type="CDD" id="cd01650">
    <property type="entry name" value="RT_nLTR_like"/>
    <property type="match status" value="1"/>
</dbReference>